<dbReference type="RefSeq" id="WP_116415832.1">
    <property type="nucleotide sequence ID" value="NZ_NBWZ01000001.1"/>
</dbReference>
<evidence type="ECO:0000313" key="2">
    <source>
        <dbReference type="EMBL" id="RFA10457.1"/>
    </source>
</evidence>
<dbReference type="InterPro" id="IPR041726">
    <property type="entry name" value="ACAD10_11_N"/>
</dbReference>
<keyword evidence="3" id="KW-1185">Reference proteome</keyword>
<reference evidence="2 3" key="1">
    <citation type="submission" date="2017-04" db="EMBL/GenBank/DDBJ databases">
        <title>Comparative genome analysis of Subtercola boreus.</title>
        <authorList>
            <person name="Cho Y.-J."/>
            <person name="Cho A."/>
            <person name="Kim O.-S."/>
            <person name="Lee J.-I."/>
        </authorList>
    </citation>
    <scope>NUCLEOTIDE SEQUENCE [LARGE SCALE GENOMIC DNA]</scope>
    <source>
        <strain evidence="2 3">K300</strain>
    </source>
</reference>
<dbReference type="GO" id="GO:0016740">
    <property type="term" value="F:transferase activity"/>
    <property type="evidence" value="ECO:0007669"/>
    <property type="project" value="UniProtKB-KW"/>
</dbReference>
<evidence type="ECO:0000313" key="3">
    <source>
        <dbReference type="Proteomes" id="UP000256486"/>
    </source>
</evidence>
<dbReference type="Gene3D" id="3.30.200.20">
    <property type="entry name" value="Phosphorylase Kinase, domain 1"/>
    <property type="match status" value="1"/>
</dbReference>
<dbReference type="EMBL" id="NBWZ01000001">
    <property type="protein sequence ID" value="RFA10457.1"/>
    <property type="molecule type" value="Genomic_DNA"/>
</dbReference>
<dbReference type="InterPro" id="IPR011009">
    <property type="entry name" value="Kinase-like_dom_sf"/>
</dbReference>
<accession>A0A3E0VNJ5</accession>
<dbReference type="CDD" id="cd05154">
    <property type="entry name" value="ACAD10_11_N-like"/>
    <property type="match status" value="1"/>
</dbReference>
<dbReference type="PANTHER" id="PTHR21310">
    <property type="entry name" value="AMINOGLYCOSIDE PHOSPHOTRANSFERASE-RELATED-RELATED"/>
    <property type="match status" value="1"/>
</dbReference>
<feature type="domain" description="Aminoglycoside phosphotransferase" evidence="1">
    <location>
        <begin position="35"/>
        <end position="256"/>
    </location>
</feature>
<dbReference type="InterPro" id="IPR051678">
    <property type="entry name" value="AGP_Transferase"/>
</dbReference>
<keyword evidence="2" id="KW-0808">Transferase</keyword>
<gene>
    <name evidence="2" type="ORF">B7R54_15540</name>
</gene>
<dbReference type="OrthoDB" id="3806873at2"/>
<sequence>MSEDVSAWQWTPETLAALATFLEQRGITAGPVSSTPIGDGHSNLTYLVTDGTVRVVVRRPPPPPVPPGAHDMLREARFMHALGGTAVPVPRVLATAAAGDVLDVPLYVMSAVDGPVVTTLTPSPLDTPEARRSICESMIDTLADLHSVDWRSVGLADAGRPEGFNARHLRRMAALVAAPDGSPPAEFAGIQLWLTEHTPAESGAAIVHNDFRLGNLVLAPDAPGRVAAVLDWELATIGDPLFDLGYFLASVPESPNELTPTEEFATAMLEPGYLCRDELAARYAERSGRDLTDLAWYSTLALWKLAVLYEYGRRRAERGVGDDYYAGRSQVESFLRAAHQTAGIHIP</sequence>
<dbReference type="Proteomes" id="UP000256486">
    <property type="component" value="Unassembled WGS sequence"/>
</dbReference>
<dbReference type="SUPFAM" id="SSF56112">
    <property type="entry name" value="Protein kinase-like (PK-like)"/>
    <property type="match status" value="1"/>
</dbReference>
<dbReference type="Gene3D" id="3.90.1200.10">
    <property type="match status" value="1"/>
</dbReference>
<name>A0A3E0VNJ5_9MICO</name>
<organism evidence="2 3">
    <name type="scientific">Subtercola boreus</name>
    <dbReference type="NCBI Taxonomy" id="120213"/>
    <lineage>
        <taxon>Bacteria</taxon>
        <taxon>Bacillati</taxon>
        <taxon>Actinomycetota</taxon>
        <taxon>Actinomycetes</taxon>
        <taxon>Micrococcales</taxon>
        <taxon>Microbacteriaceae</taxon>
        <taxon>Subtercola</taxon>
    </lineage>
</organism>
<proteinExistence type="predicted"/>
<evidence type="ECO:0000259" key="1">
    <source>
        <dbReference type="Pfam" id="PF01636"/>
    </source>
</evidence>
<dbReference type="AlphaFoldDB" id="A0A3E0VNJ5"/>
<dbReference type="PANTHER" id="PTHR21310:SF40">
    <property type="entry name" value="AMINOGLYCOSIDE PHOSPHOTRANSFERASE DOMAIN-CONTAINING PROTEIN-RELATED"/>
    <property type="match status" value="1"/>
</dbReference>
<dbReference type="Pfam" id="PF01636">
    <property type="entry name" value="APH"/>
    <property type="match status" value="1"/>
</dbReference>
<comment type="caution">
    <text evidence="2">The sequence shown here is derived from an EMBL/GenBank/DDBJ whole genome shotgun (WGS) entry which is preliminary data.</text>
</comment>
<dbReference type="InterPro" id="IPR002575">
    <property type="entry name" value="Aminoglycoside_PTrfase"/>
</dbReference>
<protein>
    <submittedName>
        <fullName evidence="2">Phosphotransferase</fullName>
    </submittedName>
</protein>